<feature type="transmembrane region" description="Helical" evidence="6">
    <location>
        <begin position="35"/>
        <end position="63"/>
    </location>
</feature>
<organism evidence="7 8">
    <name type="scientific">Sphingomonas suaedae</name>
    <dbReference type="NCBI Taxonomy" id="2599297"/>
    <lineage>
        <taxon>Bacteria</taxon>
        <taxon>Pseudomonadati</taxon>
        <taxon>Pseudomonadota</taxon>
        <taxon>Alphaproteobacteria</taxon>
        <taxon>Sphingomonadales</taxon>
        <taxon>Sphingomonadaceae</taxon>
        <taxon>Sphingomonas</taxon>
    </lineage>
</organism>
<keyword evidence="8" id="KW-1185">Reference proteome</keyword>
<evidence type="ECO:0000313" key="7">
    <source>
        <dbReference type="EMBL" id="QDX27724.1"/>
    </source>
</evidence>
<comment type="similarity">
    <text evidence="2 6">Belongs to the GDT1 family.</text>
</comment>
<keyword evidence="4 6" id="KW-1133">Transmembrane helix</keyword>
<dbReference type="KEGG" id="ssua:FPZ54_18065"/>
<dbReference type="GO" id="GO:0016020">
    <property type="term" value="C:membrane"/>
    <property type="evidence" value="ECO:0007669"/>
    <property type="project" value="UniProtKB-SubCell"/>
</dbReference>
<dbReference type="RefSeq" id="WP_145849199.1">
    <property type="nucleotide sequence ID" value="NZ_CP042239.1"/>
</dbReference>
<keyword evidence="3 6" id="KW-0812">Transmembrane</keyword>
<name>A0A518RJV0_9SPHN</name>
<evidence type="ECO:0000256" key="3">
    <source>
        <dbReference type="ARBA" id="ARBA00022692"/>
    </source>
</evidence>
<feature type="transmembrane region" description="Helical" evidence="6">
    <location>
        <begin position="70"/>
        <end position="87"/>
    </location>
</feature>
<comment type="subcellular location">
    <subcellularLocation>
        <location evidence="1 6">Membrane</location>
        <topology evidence="1 6">Multi-pass membrane protein</topology>
    </subcellularLocation>
</comment>
<evidence type="ECO:0000256" key="2">
    <source>
        <dbReference type="ARBA" id="ARBA00009190"/>
    </source>
</evidence>
<feature type="transmembrane region" description="Helical" evidence="6">
    <location>
        <begin position="165"/>
        <end position="185"/>
    </location>
</feature>
<dbReference type="GO" id="GO:0046873">
    <property type="term" value="F:metal ion transmembrane transporter activity"/>
    <property type="evidence" value="ECO:0007669"/>
    <property type="project" value="InterPro"/>
</dbReference>
<accession>A0A518RJV0</accession>
<protein>
    <recommendedName>
        <fullName evidence="6">GDT1 family protein</fullName>
    </recommendedName>
</protein>
<reference evidence="7 8" key="1">
    <citation type="submission" date="2019-07" db="EMBL/GenBank/DDBJ databases">
        <title>Sphingomonas alkalisoli sp. nov., isolated from rhizosphere soil of Suaedae salsa.</title>
        <authorList>
            <person name="Zhang H."/>
            <person name="Xu L."/>
            <person name="Zhang J.-X."/>
            <person name="Sun J.-Q."/>
        </authorList>
    </citation>
    <scope>NUCLEOTIDE SEQUENCE [LARGE SCALE GENOMIC DNA]</scope>
    <source>
        <strain evidence="7 8">XS-10</strain>
    </source>
</reference>
<feature type="transmembrane region" description="Helical" evidence="6">
    <location>
        <begin position="132"/>
        <end position="153"/>
    </location>
</feature>
<evidence type="ECO:0000256" key="4">
    <source>
        <dbReference type="ARBA" id="ARBA00022989"/>
    </source>
</evidence>
<evidence type="ECO:0000313" key="8">
    <source>
        <dbReference type="Proteomes" id="UP000318055"/>
    </source>
</evidence>
<sequence length="188" mass="19651">MEAAVPAFIAALLTQIGDRSPWLTAILADRYGRPFTVAFAALLAHGAGNAVAATGGMLIAPILTPNAKQLLLALALMFAAMGALWRLKAPDRLEGWRLGAFLTPLLGIFILALGDTTQFFTLAFAVRAPSPWFALGGACAAILIVNLAAALMGELSWRQLPIRGFRIGFGLLTLIAGVISGAAALRVI</sequence>
<evidence type="ECO:0000256" key="5">
    <source>
        <dbReference type="ARBA" id="ARBA00023136"/>
    </source>
</evidence>
<dbReference type="AlphaFoldDB" id="A0A518RJV0"/>
<dbReference type="EMBL" id="CP042239">
    <property type="protein sequence ID" value="QDX27724.1"/>
    <property type="molecule type" value="Genomic_DNA"/>
</dbReference>
<dbReference type="Proteomes" id="UP000318055">
    <property type="component" value="Chromosome"/>
</dbReference>
<proteinExistence type="inferred from homology"/>
<dbReference type="InterPro" id="IPR001727">
    <property type="entry name" value="GDT1-like"/>
</dbReference>
<gene>
    <name evidence="7" type="ORF">FPZ54_18065</name>
</gene>
<dbReference type="OrthoDB" id="7585760at2"/>
<evidence type="ECO:0000256" key="1">
    <source>
        <dbReference type="ARBA" id="ARBA00004141"/>
    </source>
</evidence>
<feature type="transmembrane region" description="Helical" evidence="6">
    <location>
        <begin position="99"/>
        <end position="125"/>
    </location>
</feature>
<keyword evidence="5 6" id="KW-0472">Membrane</keyword>
<dbReference type="Pfam" id="PF01169">
    <property type="entry name" value="GDT1"/>
    <property type="match status" value="2"/>
</dbReference>
<evidence type="ECO:0000256" key="6">
    <source>
        <dbReference type="RuleBase" id="RU365102"/>
    </source>
</evidence>